<reference evidence="1 2" key="1">
    <citation type="submission" date="2023-03" db="EMBL/GenBank/DDBJ databases">
        <title>Thalassotalea loyana LMG 22536T draft genome sequence.</title>
        <authorList>
            <person name="Sawabe T."/>
        </authorList>
    </citation>
    <scope>NUCLEOTIDE SEQUENCE [LARGE SCALE GENOMIC DNA]</scope>
    <source>
        <strain evidence="1 2">LMG 22536</strain>
    </source>
</reference>
<sequence length="255" mass="29531">MRVIVIMLLGLVTLYANASKPLKFIVNYPGSAPYLYFDEQSEAYKGVIPDILQPLIDSDQLKVTYISNSRKRSEGYMYQGVADMIMLSEHWLSQPDKLIATIPLLEHRSFLYSPNPFPADFSLSSPDVQEYICMRKGFVYPTLQPYIDKKRLYRVDSSSHLTMFRMLFKQRCDYAVMNEFNAKNLINSAFFINETVYQSPQPITVVPLNIILRKALTKEKELLDKHIKQLKDNGDIQRYIDRHMAKKKGANRSPS</sequence>
<dbReference type="Proteomes" id="UP001157134">
    <property type="component" value="Unassembled WGS sequence"/>
</dbReference>
<evidence type="ECO:0000313" key="2">
    <source>
        <dbReference type="Proteomes" id="UP001157134"/>
    </source>
</evidence>
<evidence type="ECO:0000313" key="1">
    <source>
        <dbReference type="EMBL" id="GLX85177.1"/>
    </source>
</evidence>
<dbReference type="SUPFAM" id="SSF53850">
    <property type="entry name" value="Periplasmic binding protein-like II"/>
    <property type="match status" value="1"/>
</dbReference>
<name>A0ABQ6HC47_9GAMM</name>
<evidence type="ECO:0008006" key="3">
    <source>
        <dbReference type="Google" id="ProtNLM"/>
    </source>
</evidence>
<accession>A0ABQ6HC47</accession>
<organism evidence="1 2">
    <name type="scientific">Thalassotalea loyana</name>
    <dbReference type="NCBI Taxonomy" id="280483"/>
    <lineage>
        <taxon>Bacteria</taxon>
        <taxon>Pseudomonadati</taxon>
        <taxon>Pseudomonadota</taxon>
        <taxon>Gammaproteobacteria</taxon>
        <taxon>Alteromonadales</taxon>
        <taxon>Colwelliaceae</taxon>
        <taxon>Thalassotalea</taxon>
    </lineage>
</organism>
<protein>
    <recommendedName>
        <fullName evidence="3">Solute-binding protein family 3/N-terminal domain-containing protein</fullName>
    </recommendedName>
</protein>
<dbReference type="EMBL" id="BSSV01000002">
    <property type="protein sequence ID" value="GLX85177.1"/>
    <property type="molecule type" value="Genomic_DNA"/>
</dbReference>
<comment type="caution">
    <text evidence="1">The sequence shown here is derived from an EMBL/GenBank/DDBJ whole genome shotgun (WGS) entry which is preliminary data.</text>
</comment>
<gene>
    <name evidence="1" type="ORF">tloyanaT_14290</name>
</gene>
<dbReference type="Gene3D" id="3.40.190.10">
    <property type="entry name" value="Periplasmic binding protein-like II"/>
    <property type="match status" value="2"/>
</dbReference>
<proteinExistence type="predicted"/>
<keyword evidence="2" id="KW-1185">Reference proteome</keyword>
<dbReference type="RefSeq" id="WP_284297027.1">
    <property type="nucleotide sequence ID" value="NZ_BSSV01000002.1"/>
</dbReference>